<name>A0ACA9NKS4_9GLOM</name>
<proteinExistence type="predicted"/>
<dbReference type="Proteomes" id="UP000789860">
    <property type="component" value="Unassembled WGS sequence"/>
</dbReference>
<evidence type="ECO:0000313" key="1">
    <source>
        <dbReference type="EMBL" id="CAG8653772.1"/>
    </source>
</evidence>
<evidence type="ECO:0000313" key="2">
    <source>
        <dbReference type="Proteomes" id="UP000789860"/>
    </source>
</evidence>
<feature type="non-terminal residue" evidence="1">
    <location>
        <position position="377"/>
    </location>
</feature>
<accession>A0ACA9NKS4</accession>
<protein>
    <submittedName>
        <fullName evidence="1">2530_t:CDS:1</fullName>
    </submittedName>
</protein>
<organism evidence="1 2">
    <name type="scientific">Scutellospora calospora</name>
    <dbReference type="NCBI Taxonomy" id="85575"/>
    <lineage>
        <taxon>Eukaryota</taxon>
        <taxon>Fungi</taxon>
        <taxon>Fungi incertae sedis</taxon>
        <taxon>Mucoromycota</taxon>
        <taxon>Glomeromycotina</taxon>
        <taxon>Glomeromycetes</taxon>
        <taxon>Diversisporales</taxon>
        <taxon>Gigasporaceae</taxon>
        <taxon>Scutellospora</taxon>
    </lineage>
</organism>
<gene>
    <name evidence="1" type="ORF">SCALOS_LOCUS8758</name>
</gene>
<dbReference type="EMBL" id="CAJVPM010024460">
    <property type="protein sequence ID" value="CAG8653772.1"/>
    <property type="molecule type" value="Genomic_DNA"/>
</dbReference>
<reference evidence="1" key="1">
    <citation type="submission" date="2021-06" db="EMBL/GenBank/DDBJ databases">
        <authorList>
            <person name="Kallberg Y."/>
            <person name="Tangrot J."/>
            <person name="Rosling A."/>
        </authorList>
    </citation>
    <scope>NUCLEOTIDE SEQUENCE</scope>
    <source>
        <strain evidence="1">AU212A</strain>
    </source>
</reference>
<comment type="caution">
    <text evidence="1">The sequence shown here is derived from an EMBL/GenBank/DDBJ whole genome shotgun (WGS) entry which is preliminary data.</text>
</comment>
<sequence length="377" mass="42787">TKMQATNITCSTQILTQSIKLDNELKPHIPVKEIIAQRFRNQRIHAISVDYDDSPNPKKTVLKNPVSSNGFVAAIFHAYNHHQHLRLSPDDVWLTIAQGVSRHINYNAEKFRSRFVKHEGQKEIIIFGDDIIYVNSLKNTYEGNWPEVLNRFTTEVDKHVEKIDLAQLLVCNFSTTTTNSLTASRIVMLDTVKAYFKFTVFMGCGIPKVTLDGTLEDWTKLQEKVIQLRKLNLELDFWLDRLEPVLWNLVATYRGEIDEDFWSRIMNVHVNYGSGGDSHSTVTGWILGFFPYNRQGTALGSNSIKLGDFPHGTVGVPFKVEDNGLSYSLKFIAGFIGANQEISDGESIVSPVIGWSIIDDDSNDPNNEENFWTAHNH</sequence>
<feature type="non-terminal residue" evidence="1">
    <location>
        <position position="1"/>
    </location>
</feature>
<keyword evidence="2" id="KW-1185">Reference proteome</keyword>